<sequence>MALKMLLRSSSTPVLGSLLSSFSDTPNSLDTKKHYSIHHQTFSSSRSPFHQNGCLHLNTVSCNSSPISPSIAEFSDYSLKGLRRAQSEGNLEGLAYVSCSNKEECPNSSLPKKVSARQKCLMLETIPSFSLCNLRGRYEEEDDEDYDGSNLADEEERKQVEANAARESAPIGLGNKMENMILSEQVGVLADGSLNVGFEWER</sequence>
<comment type="caution">
    <text evidence="1">The sequence shown here is derived from an EMBL/GenBank/DDBJ whole genome shotgun (WGS) entry which is preliminary data.</text>
</comment>
<accession>A0ABQ9M888</accession>
<gene>
    <name evidence="1" type="ORF">P3X46_011802</name>
</gene>
<dbReference type="EMBL" id="JARPOI010000007">
    <property type="protein sequence ID" value="KAJ9176494.1"/>
    <property type="molecule type" value="Genomic_DNA"/>
</dbReference>
<dbReference type="Proteomes" id="UP001174677">
    <property type="component" value="Chromosome 7"/>
</dbReference>
<evidence type="ECO:0000313" key="1">
    <source>
        <dbReference type="EMBL" id="KAJ9176494.1"/>
    </source>
</evidence>
<name>A0ABQ9M888_HEVBR</name>
<keyword evidence="2" id="KW-1185">Reference proteome</keyword>
<organism evidence="1 2">
    <name type="scientific">Hevea brasiliensis</name>
    <name type="common">Para rubber tree</name>
    <name type="synonym">Siphonia brasiliensis</name>
    <dbReference type="NCBI Taxonomy" id="3981"/>
    <lineage>
        <taxon>Eukaryota</taxon>
        <taxon>Viridiplantae</taxon>
        <taxon>Streptophyta</taxon>
        <taxon>Embryophyta</taxon>
        <taxon>Tracheophyta</taxon>
        <taxon>Spermatophyta</taxon>
        <taxon>Magnoliopsida</taxon>
        <taxon>eudicotyledons</taxon>
        <taxon>Gunneridae</taxon>
        <taxon>Pentapetalae</taxon>
        <taxon>rosids</taxon>
        <taxon>fabids</taxon>
        <taxon>Malpighiales</taxon>
        <taxon>Euphorbiaceae</taxon>
        <taxon>Crotonoideae</taxon>
        <taxon>Micrandreae</taxon>
        <taxon>Hevea</taxon>
    </lineage>
</organism>
<protein>
    <submittedName>
        <fullName evidence="1">Uncharacterized protein</fullName>
    </submittedName>
</protein>
<evidence type="ECO:0000313" key="2">
    <source>
        <dbReference type="Proteomes" id="UP001174677"/>
    </source>
</evidence>
<reference evidence="1" key="1">
    <citation type="journal article" date="2023" name="Plant Biotechnol. J.">
        <title>Chromosome-level wild Hevea brasiliensis genome provides new tools for genomic-assisted breeding and valuable loci to elevate rubber yield.</title>
        <authorList>
            <person name="Cheng H."/>
            <person name="Song X."/>
            <person name="Hu Y."/>
            <person name="Wu T."/>
            <person name="Yang Q."/>
            <person name="An Z."/>
            <person name="Feng S."/>
            <person name="Deng Z."/>
            <person name="Wu W."/>
            <person name="Zeng X."/>
            <person name="Tu M."/>
            <person name="Wang X."/>
            <person name="Huang H."/>
        </authorList>
    </citation>
    <scope>NUCLEOTIDE SEQUENCE</scope>
    <source>
        <strain evidence="1">MT/VB/25A 57/8</strain>
    </source>
</reference>
<proteinExistence type="predicted"/>